<evidence type="ECO:0000256" key="3">
    <source>
        <dbReference type="ARBA" id="ARBA00022692"/>
    </source>
</evidence>
<protein>
    <submittedName>
        <fullName evidence="13">ABC transporter aclQ</fullName>
    </submittedName>
</protein>
<dbReference type="SMART" id="SM00382">
    <property type="entry name" value="AAA"/>
    <property type="match status" value="1"/>
</dbReference>
<feature type="transmembrane region" description="Helical" evidence="10">
    <location>
        <begin position="127"/>
        <end position="151"/>
    </location>
</feature>
<dbReference type="PROSITE" id="PS50929">
    <property type="entry name" value="ABC_TM1F"/>
    <property type="match status" value="1"/>
</dbReference>
<dbReference type="GO" id="GO:0005774">
    <property type="term" value="C:vacuolar membrane"/>
    <property type="evidence" value="ECO:0007669"/>
    <property type="project" value="TreeGrafter"/>
</dbReference>
<proteinExistence type="inferred from homology"/>
<feature type="transmembrane region" description="Helical" evidence="10">
    <location>
        <begin position="253"/>
        <end position="271"/>
    </location>
</feature>
<dbReference type="Proteomes" id="UP000469558">
    <property type="component" value="Unassembled WGS sequence"/>
</dbReference>
<feature type="transmembrane region" description="Helical" evidence="10">
    <location>
        <begin position="372"/>
        <end position="392"/>
    </location>
</feature>
<feature type="transmembrane region" description="Helical" evidence="10">
    <location>
        <begin position="398"/>
        <end position="417"/>
    </location>
</feature>
<name>A0A8T9CCH5_9HELO</name>
<feature type="domain" description="ABC transporter" evidence="11">
    <location>
        <begin position="575"/>
        <end position="809"/>
    </location>
</feature>
<keyword evidence="7 10" id="KW-0472">Membrane</keyword>
<dbReference type="GO" id="GO:0000041">
    <property type="term" value="P:transition metal ion transport"/>
    <property type="evidence" value="ECO:0007669"/>
    <property type="project" value="UniProtKB-ARBA"/>
</dbReference>
<dbReference type="InterPro" id="IPR036640">
    <property type="entry name" value="ABC1_TM_sf"/>
</dbReference>
<dbReference type="InterPro" id="IPR027417">
    <property type="entry name" value="P-loop_NTPase"/>
</dbReference>
<comment type="similarity">
    <text evidence="8">Belongs to the ABC transporter superfamily. ABCB family. Heavy Metal importer (TC 3.A.1.210) subfamily.</text>
</comment>
<dbReference type="AlphaFoldDB" id="A0A8T9CCH5"/>
<feature type="transmembrane region" description="Helical" evidence="10">
    <location>
        <begin position="6"/>
        <end position="26"/>
    </location>
</feature>
<evidence type="ECO:0000256" key="8">
    <source>
        <dbReference type="ARBA" id="ARBA00024363"/>
    </source>
</evidence>
<dbReference type="Pfam" id="PF00664">
    <property type="entry name" value="ABC_membrane"/>
    <property type="match status" value="1"/>
</dbReference>
<dbReference type="Gene3D" id="1.20.1560.10">
    <property type="entry name" value="ABC transporter type 1, transmembrane domain"/>
    <property type="match status" value="1"/>
</dbReference>
<dbReference type="PROSITE" id="PS50893">
    <property type="entry name" value="ABC_TRANSPORTER_2"/>
    <property type="match status" value="1"/>
</dbReference>
<feature type="region of interest" description="Disordered" evidence="9">
    <location>
        <begin position="204"/>
        <end position="223"/>
    </location>
</feature>
<keyword evidence="2" id="KW-0813">Transport</keyword>
<evidence type="ECO:0000256" key="4">
    <source>
        <dbReference type="ARBA" id="ARBA00022741"/>
    </source>
</evidence>
<evidence type="ECO:0000313" key="13">
    <source>
        <dbReference type="EMBL" id="TVY82207.1"/>
    </source>
</evidence>
<dbReference type="PANTHER" id="PTHR24221:SF651">
    <property type="entry name" value="HEAVY METAL TOLERANCE PROTEIN"/>
    <property type="match status" value="1"/>
</dbReference>
<dbReference type="GO" id="GO:0140359">
    <property type="term" value="F:ABC-type transporter activity"/>
    <property type="evidence" value="ECO:0007669"/>
    <property type="project" value="InterPro"/>
</dbReference>
<evidence type="ECO:0000256" key="2">
    <source>
        <dbReference type="ARBA" id="ARBA00022448"/>
    </source>
</evidence>
<evidence type="ECO:0000259" key="11">
    <source>
        <dbReference type="PROSITE" id="PS50893"/>
    </source>
</evidence>
<dbReference type="Pfam" id="PF00005">
    <property type="entry name" value="ABC_tran"/>
    <property type="match status" value="1"/>
</dbReference>
<dbReference type="GO" id="GO:0005524">
    <property type="term" value="F:ATP binding"/>
    <property type="evidence" value="ECO:0007669"/>
    <property type="project" value="UniProtKB-KW"/>
</dbReference>
<dbReference type="PANTHER" id="PTHR24221">
    <property type="entry name" value="ATP-BINDING CASSETTE SUB-FAMILY B"/>
    <property type="match status" value="1"/>
</dbReference>
<feature type="transmembrane region" description="Helical" evidence="10">
    <location>
        <begin position="94"/>
        <end position="115"/>
    </location>
</feature>
<dbReference type="EMBL" id="QGMK01000355">
    <property type="protein sequence ID" value="TVY82207.1"/>
    <property type="molecule type" value="Genomic_DNA"/>
</dbReference>
<evidence type="ECO:0000256" key="7">
    <source>
        <dbReference type="ARBA" id="ARBA00023136"/>
    </source>
</evidence>
<sequence>MGDTELGLAIAFYLYPCGLFATLFSLQLIRYRYRDAGEPLTALDEKHVQKTHRLYTNLIWIFQLLLFPLLLASIVLTVSAAIARRNDIPADVNFPYTAYLASHTGVLLYFLAGLLPDPDGPWTPTTAHCFSWVAGVFLEVVIASIFMSQQYQIHVPLGLLDSLFGLSLARVVVLGIMIALLICREYGLKGPKQGSASERQSLLENGNGTNGYGSDNSKQKTKKPRDAQSAGWFDYFAGFRVLFPYLWPSDSLLYQAIVIICLALMILQRAINVLVPIQLGNLVAALGYGRIPWKEIILYVVYRSLQGQQGIIGAGRAVLWIPVSQSLLRRLSCAAFEHVLGLSMDFHLSKKIGEVTSALSRGSAMNSFLENFMFNVFPMIFDIFVASVVFFINYDAFYTLIILVIMWSYIFLTIYMAKFRGRQRRDMATKSREMEATKTDAIIAFETVQHNCAVDTETKRFEEYITVYQRAERLVQWSLNGLNVTQSTIFSLGTAMIVILSAYKISMGQQTVSEFVTLITYFAQIAAPLNFFGTFYTMIQNSLIEAERMLDLFKETSGVVEKPDAVELQSPRGEVKFDNVKFSYQGKEPAIDGVTFTIPPGTKTAIVGESGGGKSTCLKLLFRFYDIESGSITVDGHDIRDLTLLSLRKNIGVVPQDTVLFNATIMYNLRYANPDASEADVLNACKAANIHDRILAFPDGYDTKVGERGLKLSGGERQRVAIARAIIKNSRILLLDEATASLDSNTEREIQAALEMVTEGRTTITIAHRLSTITTSDQIIVVHQGKVVERGTHKELLGLEGRYFTMWEKQTRTDKDVAKAPEVKE</sequence>
<dbReference type="SUPFAM" id="SSF90123">
    <property type="entry name" value="ABC transporter transmembrane region"/>
    <property type="match status" value="1"/>
</dbReference>
<dbReference type="SUPFAM" id="SSF52540">
    <property type="entry name" value="P-loop containing nucleoside triphosphate hydrolases"/>
    <property type="match status" value="1"/>
</dbReference>
<feature type="compositionally biased region" description="Polar residues" evidence="9">
    <location>
        <begin position="204"/>
        <end position="216"/>
    </location>
</feature>
<accession>A0A8T9CCH5</accession>
<comment type="subcellular location">
    <subcellularLocation>
        <location evidence="1">Membrane</location>
        <topology evidence="1">Multi-pass membrane protein</topology>
    </subcellularLocation>
</comment>
<comment type="caution">
    <text evidence="13">The sequence shown here is derived from an EMBL/GenBank/DDBJ whole genome shotgun (WGS) entry which is preliminary data.</text>
</comment>
<organism evidence="13 14">
    <name type="scientific">Lachnellula suecica</name>
    <dbReference type="NCBI Taxonomy" id="602035"/>
    <lineage>
        <taxon>Eukaryota</taxon>
        <taxon>Fungi</taxon>
        <taxon>Dikarya</taxon>
        <taxon>Ascomycota</taxon>
        <taxon>Pezizomycotina</taxon>
        <taxon>Leotiomycetes</taxon>
        <taxon>Helotiales</taxon>
        <taxon>Lachnaceae</taxon>
        <taxon>Lachnellula</taxon>
    </lineage>
</organism>
<dbReference type="InterPro" id="IPR011527">
    <property type="entry name" value="ABC1_TM_dom"/>
</dbReference>
<keyword evidence="4" id="KW-0547">Nucleotide-binding</keyword>
<dbReference type="InterPro" id="IPR017871">
    <property type="entry name" value="ABC_transporter-like_CS"/>
</dbReference>
<dbReference type="GO" id="GO:0016887">
    <property type="term" value="F:ATP hydrolysis activity"/>
    <property type="evidence" value="ECO:0007669"/>
    <property type="project" value="InterPro"/>
</dbReference>
<evidence type="ECO:0000256" key="6">
    <source>
        <dbReference type="ARBA" id="ARBA00022989"/>
    </source>
</evidence>
<keyword evidence="6 10" id="KW-1133">Transmembrane helix</keyword>
<keyword evidence="5" id="KW-0067">ATP-binding</keyword>
<dbReference type="InterPro" id="IPR039421">
    <property type="entry name" value="Type_1_exporter"/>
</dbReference>
<feature type="transmembrane region" description="Helical" evidence="10">
    <location>
        <begin position="482"/>
        <end position="503"/>
    </location>
</feature>
<dbReference type="Gene3D" id="3.40.50.300">
    <property type="entry name" value="P-loop containing nucleotide triphosphate hydrolases"/>
    <property type="match status" value="1"/>
</dbReference>
<dbReference type="InterPro" id="IPR003593">
    <property type="entry name" value="AAA+_ATPase"/>
</dbReference>
<evidence type="ECO:0000256" key="9">
    <source>
        <dbReference type="SAM" id="MobiDB-lite"/>
    </source>
</evidence>
<reference evidence="13 14" key="1">
    <citation type="submission" date="2018-05" db="EMBL/GenBank/DDBJ databases">
        <title>Genome sequencing and assembly of the regulated plant pathogen Lachnellula willkommii and related sister species for the development of diagnostic species identification markers.</title>
        <authorList>
            <person name="Giroux E."/>
            <person name="Bilodeau G."/>
        </authorList>
    </citation>
    <scope>NUCLEOTIDE SEQUENCE [LARGE SCALE GENOMIC DNA]</scope>
    <source>
        <strain evidence="13 14">CBS 268.59</strain>
    </source>
</reference>
<dbReference type="CDD" id="cd18583">
    <property type="entry name" value="ABC_6TM_HMT1"/>
    <property type="match status" value="1"/>
</dbReference>
<feature type="transmembrane region" description="Helical" evidence="10">
    <location>
        <begin position="58"/>
        <end position="82"/>
    </location>
</feature>
<dbReference type="PROSITE" id="PS00211">
    <property type="entry name" value="ABC_TRANSPORTER_1"/>
    <property type="match status" value="1"/>
</dbReference>
<dbReference type="FunFam" id="3.40.50.300:FF:000186">
    <property type="entry name" value="ATP-binding cassette sub-family B member 7, mitochondrial"/>
    <property type="match status" value="1"/>
</dbReference>
<evidence type="ECO:0000256" key="1">
    <source>
        <dbReference type="ARBA" id="ARBA00004141"/>
    </source>
</evidence>
<evidence type="ECO:0000259" key="12">
    <source>
        <dbReference type="PROSITE" id="PS50929"/>
    </source>
</evidence>
<dbReference type="InterPro" id="IPR003439">
    <property type="entry name" value="ABC_transporter-like_ATP-bd"/>
</dbReference>
<keyword evidence="3 10" id="KW-0812">Transmembrane</keyword>
<gene>
    <name evidence="13" type="primary">aclQ_1</name>
    <name evidence="13" type="ORF">LSUE1_G004895</name>
</gene>
<evidence type="ECO:0000256" key="5">
    <source>
        <dbReference type="ARBA" id="ARBA00022840"/>
    </source>
</evidence>
<feature type="transmembrane region" description="Helical" evidence="10">
    <location>
        <begin position="515"/>
        <end position="539"/>
    </location>
</feature>
<dbReference type="OrthoDB" id="6500128at2759"/>
<evidence type="ECO:0000256" key="10">
    <source>
        <dbReference type="SAM" id="Phobius"/>
    </source>
</evidence>
<keyword evidence="14" id="KW-1185">Reference proteome</keyword>
<evidence type="ECO:0000313" key="14">
    <source>
        <dbReference type="Proteomes" id="UP000469558"/>
    </source>
</evidence>
<dbReference type="CDD" id="cd03253">
    <property type="entry name" value="ABCC_ATM1_transporter"/>
    <property type="match status" value="1"/>
</dbReference>
<feature type="domain" description="ABC transmembrane type-1" evidence="12">
    <location>
        <begin position="259"/>
        <end position="541"/>
    </location>
</feature>
<feature type="transmembrane region" description="Helical" evidence="10">
    <location>
        <begin position="163"/>
        <end position="183"/>
    </location>
</feature>